<dbReference type="EMBL" id="BMIN01000030">
    <property type="protein sequence ID" value="GGD29402.1"/>
    <property type="molecule type" value="Genomic_DNA"/>
</dbReference>
<dbReference type="InterPro" id="IPR037208">
    <property type="entry name" value="Spo0E-like_sf"/>
</dbReference>
<accession>A0ABQ1QKR7</accession>
<keyword evidence="2" id="KW-1185">Reference proteome</keyword>
<name>A0ABQ1QKR7_9BACI</name>
<dbReference type="SUPFAM" id="SSF140500">
    <property type="entry name" value="BAS1536-like"/>
    <property type="match status" value="1"/>
</dbReference>
<evidence type="ECO:0000313" key="1">
    <source>
        <dbReference type="EMBL" id="GGD29402.1"/>
    </source>
</evidence>
<dbReference type="RefSeq" id="WP_188656202.1">
    <property type="nucleotide sequence ID" value="NZ_BMIN01000030.1"/>
</dbReference>
<evidence type="ECO:0000313" key="2">
    <source>
        <dbReference type="Proteomes" id="UP000642571"/>
    </source>
</evidence>
<dbReference type="InterPro" id="IPR018540">
    <property type="entry name" value="Spo0E-like"/>
</dbReference>
<protein>
    <recommendedName>
        <fullName evidence="3">Spo0E like sporulation regulatory protein</fullName>
    </recommendedName>
</protein>
<sequence length="50" mass="5773">MSKELLNEIEMCRNEMIQLSSTLPLSSQEVIEASSKLDGLLNEYEERKNK</sequence>
<dbReference type="Pfam" id="PF09388">
    <property type="entry name" value="SpoOE-like"/>
    <property type="match status" value="1"/>
</dbReference>
<dbReference type="Proteomes" id="UP000642571">
    <property type="component" value="Unassembled WGS sequence"/>
</dbReference>
<gene>
    <name evidence="1" type="ORF">GCM10011389_41160</name>
</gene>
<dbReference type="InterPro" id="IPR036638">
    <property type="entry name" value="HLH_DNA-bd_sf"/>
</dbReference>
<comment type="caution">
    <text evidence="1">The sequence shown here is derived from an EMBL/GenBank/DDBJ whole genome shotgun (WGS) entry which is preliminary data.</text>
</comment>
<reference evidence="2" key="1">
    <citation type="journal article" date="2019" name="Int. J. Syst. Evol. Microbiol.">
        <title>The Global Catalogue of Microorganisms (GCM) 10K type strain sequencing project: providing services to taxonomists for standard genome sequencing and annotation.</title>
        <authorList>
            <consortium name="The Broad Institute Genomics Platform"/>
            <consortium name="The Broad Institute Genome Sequencing Center for Infectious Disease"/>
            <person name="Wu L."/>
            <person name="Ma J."/>
        </authorList>
    </citation>
    <scope>NUCLEOTIDE SEQUENCE [LARGE SCALE GENOMIC DNA]</scope>
    <source>
        <strain evidence="2">CGMCC 1.15353</strain>
    </source>
</reference>
<evidence type="ECO:0008006" key="3">
    <source>
        <dbReference type="Google" id="ProtNLM"/>
    </source>
</evidence>
<dbReference type="Gene3D" id="4.10.280.10">
    <property type="entry name" value="Helix-loop-helix DNA-binding domain"/>
    <property type="match status" value="1"/>
</dbReference>
<proteinExistence type="predicted"/>
<organism evidence="1 2">
    <name type="scientific">Pontibacillus salipaludis</name>
    <dbReference type="NCBI Taxonomy" id="1697394"/>
    <lineage>
        <taxon>Bacteria</taxon>
        <taxon>Bacillati</taxon>
        <taxon>Bacillota</taxon>
        <taxon>Bacilli</taxon>
        <taxon>Bacillales</taxon>
        <taxon>Bacillaceae</taxon>
        <taxon>Pontibacillus</taxon>
    </lineage>
</organism>